<gene>
    <name evidence="1" type="ORF">NMK_2783</name>
</gene>
<dbReference type="GO" id="GO:0046872">
    <property type="term" value="F:metal ion binding"/>
    <property type="evidence" value="ECO:0007669"/>
    <property type="project" value="InterPro"/>
</dbReference>
<dbReference type="InterPro" id="IPR006035">
    <property type="entry name" value="Ureohydrolase"/>
</dbReference>
<evidence type="ECO:0000313" key="1">
    <source>
        <dbReference type="EMBL" id="GBG15180.1"/>
    </source>
</evidence>
<proteinExistence type="predicted"/>
<accession>A0A2R5FAC5</accession>
<dbReference type="SUPFAM" id="SSF52768">
    <property type="entry name" value="Arginase/deacetylase"/>
    <property type="match status" value="1"/>
</dbReference>
<name>A0A2R5FAC5_9PROT</name>
<reference evidence="1 2" key="1">
    <citation type="journal article" date="2018" name="Environ. Microbiol.">
        <title>Isolation and genomic characterization of Novimethylophilus kurashikiensis gen. nov. sp. nov., a new lanthanide-dependent methylotrophic species of Methylophilaceae.</title>
        <authorList>
            <person name="Lv H."/>
            <person name="Sahin N."/>
            <person name="Tani A."/>
        </authorList>
    </citation>
    <scope>NUCLEOTIDE SEQUENCE [LARGE SCALE GENOMIC DNA]</scope>
    <source>
        <strain evidence="1 2">La2-4</strain>
    </source>
</reference>
<comment type="caution">
    <text evidence="1">The sequence shown here is derived from an EMBL/GenBank/DDBJ whole genome shotgun (WGS) entry which is preliminary data.</text>
</comment>
<dbReference type="GO" id="GO:0016813">
    <property type="term" value="F:hydrolase activity, acting on carbon-nitrogen (but not peptide) bonds, in linear amidines"/>
    <property type="evidence" value="ECO:0007669"/>
    <property type="project" value="UniProtKB-ARBA"/>
</dbReference>
<protein>
    <submittedName>
        <fullName evidence="1">Isoleucine--tRNA ligase</fullName>
    </submittedName>
</protein>
<organism evidence="1 2">
    <name type="scientific">Novimethylophilus kurashikiensis</name>
    <dbReference type="NCBI Taxonomy" id="1825523"/>
    <lineage>
        <taxon>Bacteria</taxon>
        <taxon>Pseudomonadati</taxon>
        <taxon>Pseudomonadota</taxon>
        <taxon>Betaproteobacteria</taxon>
        <taxon>Nitrosomonadales</taxon>
        <taxon>Methylophilaceae</taxon>
        <taxon>Novimethylophilus</taxon>
    </lineage>
</organism>
<dbReference type="InterPro" id="IPR023696">
    <property type="entry name" value="Ureohydrolase_dom_sf"/>
</dbReference>
<dbReference type="Proteomes" id="UP000245081">
    <property type="component" value="Unassembled WGS sequence"/>
</dbReference>
<dbReference type="AlphaFoldDB" id="A0A2R5FAC5"/>
<evidence type="ECO:0000313" key="2">
    <source>
        <dbReference type="Proteomes" id="UP000245081"/>
    </source>
</evidence>
<keyword evidence="1" id="KW-0436">Ligase</keyword>
<dbReference type="Pfam" id="PF00491">
    <property type="entry name" value="Arginase"/>
    <property type="match status" value="1"/>
</dbReference>
<keyword evidence="2" id="KW-1185">Reference proteome</keyword>
<sequence>MAQANPLILDFDRSVLPLPGSLSVDLESWQEEIRFGCRLNSMQRLGQMIHAAVEPMIPDSASIGGLPVVFMGSGDYHHITLLLLEHFRNYGKPLQLVVFDNHPDNMRYPWGVHCGSWVWHASRLPFISQIHVLGITSTDVEKPHAWENHLRNLHSGKVRYWCVGRNLHWMRRLGIRQSQSFPSIAQLLNAFQCEISQTVEPIYLSIDKDVLSAQDAQTNWDQGVMRFEEMRAAIASMKPRIVAADVVGEVSAYRYRSLFKRMLSGMDGQTEISISQLAAWQKQHQQINVGLLEVLS</sequence>
<dbReference type="RefSeq" id="WP_109016350.1">
    <property type="nucleotide sequence ID" value="NZ_BDOQ01000014.1"/>
</dbReference>
<dbReference type="EMBL" id="BDOQ01000014">
    <property type="protein sequence ID" value="GBG15180.1"/>
    <property type="molecule type" value="Genomic_DNA"/>
</dbReference>
<dbReference type="GO" id="GO:0016874">
    <property type="term" value="F:ligase activity"/>
    <property type="evidence" value="ECO:0007669"/>
    <property type="project" value="UniProtKB-KW"/>
</dbReference>
<dbReference type="Gene3D" id="3.40.800.10">
    <property type="entry name" value="Ureohydrolase domain"/>
    <property type="match status" value="1"/>
</dbReference>
<dbReference type="OrthoDB" id="8770139at2"/>